<protein>
    <submittedName>
        <fullName evidence="2">Peptidase_M13 domain-containing protein</fullName>
    </submittedName>
</protein>
<accession>A0AC35U9N7</accession>
<sequence length="225" mass="25718">MVAPRNYVNKNMPSFISNAYYMASENTIGILAGSMNDGFYESDHSAALNYGGLGSIIGHEITHSFDDSGSQYDYKGNINNWWDHSTKALFLQKKACFVELYGKTMIEELGEYLDGYRTISENIADASGLKVSFLAMHEASKLETKSRKVKGLEQYNSEQLFFINFAFNFCSVETIDSLKYQLREESHTIPRYRINVLLANSLEFRNAFQCKNGDRMVNEKMCRIF</sequence>
<evidence type="ECO:0000313" key="2">
    <source>
        <dbReference type="WBParaSite" id="RSKR_0000902900.1"/>
    </source>
</evidence>
<organism evidence="1 2">
    <name type="scientific">Rhabditophanes sp. KR3021</name>
    <dbReference type="NCBI Taxonomy" id="114890"/>
    <lineage>
        <taxon>Eukaryota</taxon>
        <taxon>Metazoa</taxon>
        <taxon>Ecdysozoa</taxon>
        <taxon>Nematoda</taxon>
        <taxon>Chromadorea</taxon>
        <taxon>Rhabditida</taxon>
        <taxon>Tylenchina</taxon>
        <taxon>Panagrolaimomorpha</taxon>
        <taxon>Strongyloidoidea</taxon>
        <taxon>Alloionematidae</taxon>
        <taxon>Rhabditophanes</taxon>
    </lineage>
</organism>
<name>A0AC35U9N7_9BILA</name>
<evidence type="ECO:0000313" key="1">
    <source>
        <dbReference type="Proteomes" id="UP000095286"/>
    </source>
</evidence>
<dbReference type="Proteomes" id="UP000095286">
    <property type="component" value="Unplaced"/>
</dbReference>
<dbReference type="WBParaSite" id="RSKR_0000902900.1">
    <property type="protein sequence ID" value="RSKR_0000902900.1"/>
    <property type="gene ID" value="RSKR_0000902900"/>
</dbReference>
<reference evidence="2" key="1">
    <citation type="submission" date="2016-11" db="UniProtKB">
        <authorList>
            <consortium name="WormBaseParasite"/>
        </authorList>
    </citation>
    <scope>IDENTIFICATION</scope>
    <source>
        <strain evidence="2">KR3021</strain>
    </source>
</reference>
<proteinExistence type="predicted"/>